<keyword evidence="4" id="KW-0547">Nucleotide-binding</keyword>
<keyword evidence="6" id="KW-0648">Protein biosynthesis</keyword>
<dbReference type="InterPro" id="IPR002302">
    <property type="entry name" value="Leu-tRNA-ligase"/>
</dbReference>
<dbReference type="Proteomes" id="UP000034805">
    <property type="component" value="Unassembled WGS sequence"/>
</dbReference>
<comment type="caution">
    <text evidence="10">The sequence shown here is derived from an EMBL/GenBank/DDBJ whole genome shotgun (WGS) entry which is preliminary data.</text>
</comment>
<dbReference type="Gene3D" id="1.10.730.10">
    <property type="entry name" value="Isoleucyl-tRNA Synthetase, Domain 1"/>
    <property type="match status" value="1"/>
</dbReference>
<dbReference type="AlphaFoldDB" id="A0A0P7W330"/>
<accession>A0A0P7W330</accession>
<evidence type="ECO:0000256" key="4">
    <source>
        <dbReference type="ARBA" id="ARBA00022741"/>
    </source>
</evidence>
<feature type="domain" description="Methionyl/Valyl/Leucyl/Isoleucyl-tRNA synthetase anticodon-binding" evidence="9">
    <location>
        <begin position="1"/>
        <end position="99"/>
    </location>
</feature>
<protein>
    <recommendedName>
        <fullName evidence="2">leucine--tRNA ligase</fullName>
        <ecNumber evidence="2">6.1.1.4</ecNumber>
    </recommendedName>
</protein>
<dbReference type="GO" id="GO:0005524">
    <property type="term" value="F:ATP binding"/>
    <property type="evidence" value="ECO:0007669"/>
    <property type="project" value="UniProtKB-KW"/>
</dbReference>
<dbReference type="GO" id="GO:0006429">
    <property type="term" value="P:leucyl-tRNA aminoacylation"/>
    <property type="evidence" value="ECO:0007669"/>
    <property type="project" value="InterPro"/>
</dbReference>
<dbReference type="PANTHER" id="PTHR43740">
    <property type="entry name" value="LEUCYL-TRNA SYNTHETASE"/>
    <property type="match status" value="1"/>
</dbReference>
<dbReference type="InterPro" id="IPR009080">
    <property type="entry name" value="tRNAsynth_Ia_anticodon-bd"/>
</dbReference>
<organism evidence="10 11">
    <name type="scientific">Scleropages formosus</name>
    <name type="common">Asian bonytongue</name>
    <name type="synonym">Osteoglossum formosum</name>
    <dbReference type="NCBI Taxonomy" id="113540"/>
    <lineage>
        <taxon>Eukaryota</taxon>
        <taxon>Metazoa</taxon>
        <taxon>Chordata</taxon>
        <taxon>Craniata</taxon>
        <taxon>Vertebrata</taxon>
        <taxon>Euteleostomi</taxon>
        <taxon>Actinopterygii</taxon>
        <taxon>Neopterygii</taxon>
        <taxon>Teleostei</taxon>
        <taxon>Osteoglossocephala</taxon>
        <taxon>Osteoglossomorpha</taxon>
        <taxon>Osteoglossiformes</taxon>
        <taxon>Osteoglossidae</taxon>
        <taxon>Scleropages</taxon>
    </lineage>
</organism>
<dbReference type="Pfam" id="PF08264">
    <property type="entry name" value="Anticodon_1"/>
    <property type="match status" value="1"/>
</dbReference>
<comment type="similarity">
    <text evidence="1">Belongs to the class-I aminoacyl-tRNA synthetase family.</text>
</comment>
<dbReference type="InterPro" id="IPR013155">
    <property type="entry name" value="M/V/L/I-tRNA-synth_anticd-bd"/>
</dbReference>
<evidence type="ECO:0000313" key="11">
    <source>
        <dbReference type="Proteomes" id="UP000034805"/>
    </source>
</evidence>
<feature type="non-terminal residue" evidence="10">
    <location>
        <position position="1"/>
    </location>
</feature>
<name>A0A0P7W330_SCLFO</name>
<proteinExistence type="inferred from homology"/>
<dbReference type="EMBL" id="JARO02018419">
    <property type="protein sequence ID" value="KPP56912.1"/>
    <property type="molecule type" value="Genomic_DNA"/>
</dbReference>
<evidence type="ECO:0000259" key="9">
    <source>
        <dbReference type="Pfam" id="PF08264"/>
    </source>
</evidence>
<dbReference type="EC" id="6.1.1.4" evidence="2"/>
<evidence type="ECO:0000256" key="7">
    <source>
        <dbReference type="ARBA" id="ARBA00023146"/>
    </source>
</evidence>
<evidence type="ECO:0000256" key="6">
    <source>
        <dbReference type="ARBA" id="ARBA00022917"/>
    </source>
</evidence>
<dbReference type="GO" id="GO:0032543">
    <property type="term" value="P:mitochondrial translation"/>
    <property type="evidence" value="ECO:0007669"/>
    <property type="project" value="TreeGrafter"/>
</dbReference>
<evidence type="ECO:0000256" key="5">
    <source>
        <dbReference type="ARBA" id="ARBA00022840"/>
    </source>
</evidence>
<reference evidence="10 11" key="1">
    <citation type="submission" date="2015-08" db="EMBL/GenBank/DDBJ databases">
        <title>The genome of the Asian arowana (Scleropages formosus).</title>
        <authorList>
            <person name="Tan M.H."/>
            <person name="Gan H.M."/>
            <person name="Croft L.J."/>
            <person name="Austin C.M."/>
        </authorList>
    </citation>
    <scope>NUCLEOTIDE SEQUENCE [LARGE SCALE GENOMIC DNA]</scope>
    <source>
        <strain evidence="10">Aro1</strain>
    </source>
</reference>
<evidence type="ECO:0000256" key="8">
    <source>
        <dbReference type="ARBA" id="ARBA00047469"/>
    </source>
</evidence>
<dbReference type="SUPFAM" id="SSF47323">
    <property type="entry name" value="Anticodon-binding domain of a subclass of class I aminoacyl-tRNA synthetases"/>
    <property type="match status" value="1"/>
</dbReference>
<dbReference type="PANTHER" id="PTHR43740:SF2">
    <property type="entry name" value="LEUCINE--TRNA LIGASE, MITOCHONDRIAL"/>
    <property type="match status" value="1"/>
</dbReference>
<keyword evidence="7" id="KW-0030">Aminoacyl-tRNA synthetase</keyword>
<evidence type="ECO:0000256" key="3">
    <source>
        <dbReference type="ARBA" id="ARBA00022598"/>
    </source>
</evidence>
<sequence length="165" mass="18287">VTEKYTKDFKLNAAIARLIFLTKMLTQSSPRVVLHSMEFEEALAVLCVMTAPMAPHLASELWAGLSCMQNPLSALLSVRGDVLQQPWPSVDPEYLQTPDFVDMSVWINNQACGVVSVPRQVAQDVDQVQRLVLESPLGLQHLATSTIKKAILSPRTTLINFLVED</sequence>
<dbReference type="GO" id="GO:0005739">
    <property type="term" value="C:mitochondrion"/>
    <property type="evidence" value="ECO:0007669"/>
    <property type="project" value="TreeGrafter"/>
</dbReference>
<evidence type="ECO:0000256" key="2">
    <source>
        <dbReference type="ARBA" id="ARBA00013164"/>
    </source>
</evidence>
<evidence type="ECO:0000256" key="1">
    <source>
        <dbReference type="ARBA" id="ARBA00005594"/>
    </source>
</evidence>
<keyword evidence="5" id="KW-0067">ATP-binding</keyword>
<keyword evidence="3" id="KW-0436">Ligase</keyword>
<dbReference type="GO" id="GO:0004823">
    <property type="term" value="F:leucine-tRNA ligase activity"/>
    <property type="evidence" value="ECO:0007669"/>
    <property type="project" value="UniProtKB-EC"/>
</dbReference>
<gene>
    <name evidence="10" type="ORF">Z043_125423</name>
</gene>
<comment type="catalytic activity">
    <reaction evidence="8">
        <text>tRNA(Leu) + L-leucine + ATP = L-leucyl-tRNA(Leu) + AMP + diphosphate</text>
        <dbReference type="Rhea" id="RHEA:11688"/>
        <dbReference type="Rhea" id="RHEA-COMP:9613"/>
        <dbReference type="Rhea" id="RHEA-COMP:9622"/>
        <dbReference type="ChEBI" id="CHEBI:30616"/>
        <dbReference type="ChEBI" id="CHEBI:33019"/>
        <dbReference type="ChEBI" id="CHEBI:57427"/>
        <dbReference type="ChEBI" id="CHEBI:78442"/>
        <dbReference type="ChEBI" id="CHEBI:78494"/>
        <dbReference type="ChEBI" id="CHEBI:456215"/>
        <dbReference type="EC" id="6.1.1.4"/>
    </reaction>
</comment>
<evidence type="ECO:0000313" key="10">
    <source>
        <dbReference type="EMBL" id="KPP56912.1"/>
    </source>
</evidence>